<evidence type="ECO:0000259" key="2">
    <source>
        <dbReference type="Pfam" id="PF13391"/>
    </source>
</evidence>
<dbReference type="EMBL" id="JAEHOE010000072">
    <property type="protein sequence ID" value="KAG2489532.1"/>
    <property type="molecule type" value="Genomic_DNA"/>
</dbReference>
<dbReference type="Pfam" id="PF13391">
    <property type="entry name" value="HNH_2"/>
    <property type="match status" value="1"/>
</dbReference>
<dbReference type="AlphaFoldDB" id="A0A835XTS3"/>
<dbReference type="Proteomes" id="UP000612055">
    <property type="component" value="Unassembled WGS sequence"/>
</dbReference>
<organism evidence="3 4">
    <name type="scientific">Edaphochlamys debaryana</name>
    <dbReference type="NCBI Taxonomy" id="47281"/>
    <lineage>
        <taxon>Eukaryota</taxon>
        <taxon>Viridiplantae</taxon>
        <taxon>Chlorophyta</taxon>
        <taxon>core chlorophytes</taxon>
        <taxon>Chlorophyceae</taxon>
        <taxon>CS clade</taxon>
        <taxon>Chlamydomonadales</taxon>
        <taxon>Chlamydomonadales incertae sedis</taxon>
        <taxon>Edaphochlamys</taxon>
    </lineage>
</organism>
<accession>A0A835XTS3</accession>
<feature type="region of interest" description="Disordered" evidence="1">
    <location>
        <begin position="1"/>
        <end position="23"/>
    </location>
</feature>
<protein>
    <recommendedName>
        <fullName evidence="2">HNH nuclease domain-containing protein</fullName>
    </recommendedName>
</protein>
<evidence type="ECO:0000313" key="4">
    <source>
        <dbReference type="Proteomes" id="UP000612055"/>
    </source>
</evidence>
<feature type="region of interest" description="Disordered" evidence="1">
    <location>
        <begin position="177"/>
        <end position="232"/>
    </location>
</feature>
<gene>
    <name evidence="3" type="ORF">HYH03_011983</name>
</gene>
<proteinExistence type="predicted"/>
<dbReference type="InterPro" id="IPR003615">
    <property type="entry name" value="HNH_nuc"/>
</dbReference>
<comment type="caution">
    <text evidence="3">The sequence shown here is derived from an EMBL/GenBank/DDBJ whole genome shotgun (WGS) entry which is preliminary data.</text>
</comment>
<keyword evidence="4" id="KW-1185">Reference proteome</keyword>
<dbReference type="OrthoDB" id="10554507at2759"/>
<reference evidence="3" key="1">
    <citation type="journal article" date="2020" name="bioRxiv">
        <title>Comparative genomics of Chlamydomonas.</title>
        <authorList>
            <person name="Craig R.J."/>
            <person name="Hasan A.R."/>
            <person name="Ness R.W."/>
            <person name="Keightley P.D."/>
        </authorList>
    </citation>
    <scope>NUCLEOTIDE SEQUENCE</scope>
    <source>
        <strain evidence="3">CCAP 11/70</strain>
    </source>
</reference>
<sequence length="250" mass="26406">MAKKRPKAGASTSAPTAEHLHGQHGYNATDALVARVAEATAKATVKGLKPVVKPVLQHVYGPRSSSSAQSKYRPAALQHYTGEPQPAEATCAVSGVKLPVQDLVAGHIYQRRWPPTSHVNIDDPSNIMLMHRNVEQLFNNFELTVTPVELEVVVLRKQRIWTGELFQGFLQDSASVTASGSSSGADSGSCRDANITDEAGATDEDANITDEAGATDEGGLSSSGGHRGSAGVSDEVVRDLAVSAQQQLKL</sequence>
<feature type="domain" description="HNH nuclease" evidence="2">
    <location>
        <begin position="91"/>
        <end position="145"/>
    </location>
</feature>
<evidence type="ECO:0000256" key="1">
    <source>
        <dbReference type="SAM" id="MobiDB-lite"/>
    </source>
</evidence>
<name>A0A835XTS3_9CHLO</name>
<feature type="compositionally biased region" description="Low complexity" evidence="1">
    <location>
        <begin position="177"/>
        <end position="188"/>
    </location>
</feature>
<evidence type="ECO:0000313" key="3">
    <source>
        <dbReference type="EMBL" id="KAG2489532.1"/>
    </source>
</evidence>